<evidence type="ECO:0000313" key="2">
    <source>
        <dbReference type="EMBL" id="POY70393.1"/>
    </source>
</evidence>
<dbReference type="Proteomes" id="UP000237144">
    <property type="component" value="Unassembled WGS sequence"/>
</dbReference>
<sequence>MAGFYEIPPVIEPKLLVQFGDEHKAKGIDTDWRGGSGAIPDVFLEGITSTPDGSLYVVDIPFGRILKVDPKSKEIVECVQWDGEPNGLAIRDDGKMIVTDYKKGLLLFDPKDNSIKPFLARRNLESWKGLNDLVISSAGDIYFTDQGQTGLQDQTGGVWCYTAAGRLHQLINNGISPNGIVLSPDEKSLYVAMTRDNSVWRMPILPDGTTTKANRFFMSFGNSGPDGLTIDEEGSLFIAHPSLACIFVVDKHGIPKARIQSSGTRPLVTNCIFGSGPDDRQRLYLTNSLDGKIEYVDWHCKGGTPIRAV</sequence>
<dbReference type="PANTHER" id="PTHR47572">
    <property type="entry name" value="LIPOPROTEIN-RELATED"/>
    <property type="match status" value="1"/>
</dbReference>
<dbReference type="OrthoDB" id="423498at2759"/>
<name>A0A2S5B0U0_9BASI</name>
<gene>
    <name evidence="2" type="ORF">BMF94_6674</name>
</gene>
<dbReference type="InterPro" id="IPR013658">
    <property type="entry name" value="SGL"/>
</dbReference>
<keyword evidence="3" id="KW-1185">Reference proteome</keyword>
<proteinExistence type="predicted"/>
<dbReference type="PANTHER" id="PTHR47572:SF5">
    <property type="entry name" value="BLR2277 PROTEIN"/>
    <property type="match status" value="1"/>
</dbReference>
<protein>
    <recommendedName>
        <fullName evidence="1">SMP-30/Gluconolactonase/LRE-like region domain-containing protein</fullName>
    </recommendedName>
</protein>
<dbReference type="AlphaFoldDB" id="A0A2S5B0U0"/>
<dbReference type="InterPro" id="IPR011042">
    <property type="entry name" value="6-blade_b-propeller_TolB-like"/>
</dbReference>
<organism evidence="2 3">
    <name type="scientific">Rhodotorula taiwanensis</name>
    <dbReference type="NCBI Taxonomy" id="741276"/>
    <lineage>
        <taxon>Eukaryota</taxon>
        <taxon>Fungi</taxon>
        <taxon>Dikarya</taxon>
        <taxon>Basidiomycota</taxon>
        <taxon>Pucciniomycotina</taxon>
        <taxon>Microbotryomycetes</taxon>
        <taxon>Sporidiobolales</taxon>
        <taxon>Sporidiobolaceae</taxon>
        <taxon>Rhodotorula</taxon>
    </lineage>
</organism>
<comment type="caution">
    <text evidence="2">The sequence shown here is derived from an EMBL/GenBank/DDBJ whole genome shotgun (WGS) entry which is preliminary data.</text>
</comment>
<dbReference type="STRING" id="741276.A0A2S5B0U0"/>
<dbReference type="Pfam" id="PF08450">
    <property type="entry name" value="SGL"/>
    <property type="match status" value="1"/>
</dbReference>
<feature type="domain" description="SMP-30/Gluconolactonase/LRE-like region" evidence="1">
    <location>
        <begin position="45"/>
        <end position="287"/>
    </location>
</feature>
<dbReference type="InterPro" id="IPR051262">
    <property type="entry name" value="SMP-30/CGR1_Lactonase"/>
</dbReference>
<dbReference type="Gene3D" id="2.120.10.30">
    <property type="entry name" value="TolB, C-terminal domain"/>
    <property type="match status" value="1"/>
</dbReference>
<dbReference type="EMBL" id="PJQD01000122">
    <property type="protein sequence ID" value="POY70393.1"/>
    <property type="molecule type" value="Genomic_DNA"/>
</dbReference>
<reference evidence="2 3" key="1">
    <citation type="journal article" date="2018" name="Front. Microbiol.">
        <title>Prospects for Fungal Bioremediation of Acidic Radioactive Waste Sites: Characterization and Genome Sequence of Rhodotorula taiwanensis MD1149.</title>
        <authorList>
            <person name="Tkavc R."/>
            <person name="Matrosova V.Y."/>
            <person name="Grichenko O.E."/>
            <person name="Gostincar C."/>
            <person name="Volpe R.P."/>
            <person name="Klimenkova P."/>
            <person name="Gaidamakova E.K."/>
            <person name="Zhou C.E."/>
            <person name="Stewart B.J."/>
            <person name="Lyman M.G."/>
            <person name="Malfatti S.A."/>
            <person name="Rubinfeld B."/>
            <person name="Courtot M."/>
            <person name="Singh J."/>
            <person name="Dalgard C.L."/>
            <person name="Hamilton T."/>
            <person name="Frey K.G."/>
            <person name="Gunde-Cimerman N."/>
            <person name="Dugan L."/>
            <person name="Daly M.J."/>
        </authorList>
    </citation>
    <scope>NUCLEOTIDE SEQUENCE [LARGE SCALE GENOMIC DNA]</scope>
    <source>
        <strain evidence="2 3">MD1149</strain>
    </source>
</reference>
<evidence type="ECO:0000259" key="1">
    <source>
        <dbReference type="Pfam" id="PF08450"/>
    </source>
</evidence>
<dbReference type="SUPFAM" id="SSF63829">
    <property type="entry name" value="Calcium-dependent phosphotriesterase"/>
    <property type="match status" value="1"/>
</dbReference>
<accession>A0A2S5B0U0</accession>
<evidence type="ECO:0000313" key="3">
    <source>
        <dbReference type="Proteomes" id="UP000237144"/>
    </source>
</evidence>